<protein>
    <submittedName>
        <fullName evidence="2">Uncharacterized protein</fullName>
    </submittedName>
</protein>
<keyword evidence="1" id="KW-0472">Membrane</keyword>
<keyword evidence="1" id="KW-1133">Transmembrane helix</keyword>
<dbReference type="AlphaFoldDB" id="A0A6M7WSA3"/>
<dbReference type="Proteomes" id="UP000503017">
    <property type="component" value="Chromosome"/>
</dbReference>
<dbReference type="EMBL" id="CP033367">
    <property type="protein sequence ID" value="QKD03519.1"/>
    <property type="molecule type" value="Genomic_DNA"/>
</dbReference>
<organism evidence="2 3">
    <name type="scientific">Mesorhizobium loti R88b</name>
    <dbReference type="NCBI Taxonomy" id="935548"/>
    <lineage>
        <taxon>Bacteria</taxon>
        <taxon>Pseudomonadati</taxon>
        <taxon>Pseudomonadota</taxon>
        <taxon>Alphaproteobacteria</taxon>
        <taxon>Hyphomicrobiales</taxon>
        <taxon>Phyllobacteriaceae</taxon>
        <taxon>Mesorhizobium</taxon>
    </lineage>
</organism>
<evidence type="ECO:0000256" key="1">
    <source>
        <dbReference type="SAM" id="Phobius"/>
    </source>
</evidence>
<name>A0A6M7WSA3_RHILI</name>
<feature type="transmembrane region" description="Helical" evidence="1">
    <location>
        <begin position="84"/>
        <end position="106"/>
    </location>
</feature>
<sequence length="184" mass="19690">MFEAAQHISTWVSLLAFLVAAGVYAYRSRLNAAIEMVKQASAQERGDVVLAIAERFSVETAGLTQKQRTDIVIKQLEIRARRDMMILAAFVIVAVLAALITIVALLRPSGGSNSGRADATIHYKICIGEIAEKCPSETIHLACGTDEQAWAKSKCQSFGTNKISDVGGNKCGYAVIDVTCTGPA</sequence>
<keyword evidence="1" id="KW-0812">Transmembrane</keyword>
<accession>A0A6M7WSA3</accession>
<proteinExistence type="predicted"/>
<reference evidence="2 3" key="1">
    <citation type="submission" date="2018-10" db="EMBL/GenBank/DDBJ databases">
        <authorList>
            <person name="Perry B.J."/>
            <person name="Sullivan J.T."/>
            <person name="Murphy R.J.T."/>
            <person name="Ramsay J.P."/>
            <person name="Ronson C.W."/>
        </authorList>
    </citation>
    <scope>NUCLEOTIDE SEQUENCE [LARGE SCALE GENOMIC DNA]</scope>
    <source>
        <strain evidence="2 3">R88b</strain>
    </source>
</reference>
<evidence type="ECO:0000313" key="3">
    <source>
        <dbReference type="Proteomes" id="UP000503017"/>
    </source>
</evidence>
<dbReference type="RefSeq" id="WP_027029321.1">
    <property type="nucleotide sequence ID" value="NZ_CP033367.1"/>
</dbReference>
<gene>
    <name evidence="2" type="ORF">EB235_20155</name>
</gene>
<feature type="transmembrane region" description="Helical" evidence="1">
    <location>
        <begin position="6"/>
        <end position="26"/>
    </location>
</feature>
<evidence type="ECO:0000313" key="2">
    <source>
        <dbReference type="EMBL" id="QKD03519.1"/>
    </source>
</evidence>